<evidence type="ECO:0000256" key="6">
    <source>
        <dbReference type="ARBA" id="ARBA00023002"/>
    </source>
</evidence>
<dbReference type="GO" id="GO:0016829">
    <property type="term" value="F:lyase activity"/>
    <property type="evidence" value="ECO:0007669"/>
    <property type="project" value="UniProtKB-KW"/>
</dbReference>
<dbReference type="InterPro" id="IPR010795">
    <property type="entry name" value="Prenylcys_lyase"/>
</dbReference>
<keyword evidence="5" id="KW-0274">FAD</keyword>
<name>A0A093V9P5_TALMA</name>
<dbReference type="GO" id="GO:0030327">
    <property type="term" value="P:prenylated protein catabolic process"/>
    <property type="evidence" value="ECO:0007669"/>
    <property type="project" value="TreeGrafter"/>
</dbReference>
<keyword evidence="10" id="KW-0456">Lyase</keyword>
<dbReference type="HOGENOM" id="CLU_021176_0_0_1"/>
<dbReference type="AlphaFoldDB" id="A0A093V9P5"/>
<evidence type="ECO:0000256" key="2">
    <source>
        <dbReference type="ARBA" id="ARBA00009967"/>
    </source>
</evidence>
<dbReference type="PANTHER" id="PTHR15944">
    <property type="entry name" value="FARNESYLCYSTEINE LYASE"/>
    <property type="match status" value="1"/>
</dbReference>
<dbReference type="PANTHER" id="PTHR15944:SF0">
    <property type="entry name" value="PRENYLCYSTEINE LYASE DOMAIN-CONTAINING PROTEIN"/>
    <property type="match status" value="1"/>
</dbReference>
<protein>
    <submittedName>
        <fullName evidence="10">Farnesylcysteine lyase</fullName>
    </submittedName>
</protein>
<keyword evidence="3" id="KW-0285">Flavoprotein</keyword>
<feature type="signal peptide" evidence="8">
    <location>
        <begin position="1"/>
        <end position="22"/>
    </location>
</feature>
<keyword evidence="6" id="KW-0560">Oxidoreductase</keyword>
<evidence type="ECO:0000259" key="9">
    <source>
        <dbReference type="Pfam" id="PF07156"/>
    </source>
</evidence>
<dbReference type="Gene3D" id="3.50.50.60">
    <property type="entry name" value="FAD/NAD(P)-binding domain"/>
    <property type="match status" value="1"/>
</dbReference>
<dbReference type="Pfam" id="PF07156">
    <property type="entry name" value="Prenylcys_lyase"/>
    <property type="match status" value="1"/>
</dbReference>
<dbReference type="InterPro" id="IPR036188">
    <property type="entry name" value="FAD/NAD-bd_sf"/>
</dbReference>
<evidence type="ECO:0000256" key="7">
    <source>
        <dbReference type="ARBA" id="ARBA00023180"/>
    </source>
</evidence>
<evidence type="ECO:0000313" key="10">
    <source>
        <dbReference type="EMBL" id="KFX43416.1"/>
    </source>
</evidence>
<dbReference type="PIRSF" id="PIRSF036292">
    <property type="entry name" value="Prenylcysteine_oxidase"/>
    <property type="match status" value="1"/>
</dbReference>
<dbReference type="EMBL" id="JPOX01000035">
    <property type="protein sequence ID" value="KFX43416.1"/>
    <property type="molecule type" value="Genomic_DNA"/>
</dbReference>
<feature type="chain" id="PRO_5009749782" evidence="8">
    <location>
        <begin position="23"/>
        <end position="542"/>
    </location>
</feature>
<evidence type="ECO:0000256" key="5">
    <source>
        <dbReference type="ARBA" id="ARBA00022827"/>
    </source>
</evidence>
<sequence length="542" mass="60382">MDFSRRLLYALFLLLEFVCILGVDTNGQIPLKPKDETVSRNIAIIGAGSAGASTAYYLRKFSDLAGVPINITVFEREAYIGGRSTTVDVFDDPSLPIELGASIFVSVNHNLMDTAKELGLKVSGAGSDRPEDSTHMLGIWDGFSFIYIQGHSLSWWDMTKLLWRYGLAPIRTQSLMKSTVNKFLEMYKPPYFPFSSLSSTVEALGLHKATALTGVQFLKTNGISESFSNEIIQSSTRVNYGQNLGLIHGLEAMVCMATDGAVAIEDGNWRIFSGMLDSSRAEVTLNSTVTAIKQNNDESLILSYSSNGDSISSRVFDEVVIAAPFQYSNIEVSPSLERVPDKIPYVKLFVTLFASPHQISPEFFNLLEQKDVPEMILTTLPRGMDLGSREDGVGPASFWSISLLRIIQTPAEDPHKQHYIYKVFSPEKLTARFVASVLGVEIPESNRNGTIGDISNNDVSWFHEKAWHSYPYEYPRVTFEEIKLARNIWYTSGIESFISTMETSSLMGMNVAGLMTNEWHDKLQLGKPVSWSGWAEQRDNEL</sequence>
<dbReference type="EMBL" id="JPOX01000035">
    <property type="protein sequence ID" value="KFX43415.1"/>
    <property type="molecule type" value="Genomic_DNA"/>
</dbReference>
<evidence type="ECO:0000256" key="8">
    <source>
        <dbReference type="SAM" id="SignalP"/>
    </source>
</evidence>
<dbReference type="eggNOG" id="ENOG502QSHJ">
    <property type="taxonomic scope" value="Eukaryota"/>
</dbReference>
<comment type="similarity">
    <text evidence="2">Belongs to the prenylcysteine oxidase family.</text>
</comment>
<gene>
    <name evidence="10" type="ORF">GQ26_0350190</name>
</gene>
<dbReference type="InterPro" id="IPR017046">
    <property type="entry name" value="Prenylcysteine_Oxase1"/>
</dbReference>
<reference evidence="10" key="2">
    <citation type="journal article" date="2014" name="PLoS Genet.">
        <title>Signature gene expression reveals novel clues to the molecular mechanisms of dimorphic transition in Penicillium marneffei.</title>
        <authorList>
            <person name="Yang E."/>
            <person name="Wang G."/>
            <person name="Cai J."/>
            <person name="Woo P.C."/>
            <person name="Lau S.K."/>
            <person name="Yuen K.-Y."/>
            <person name="Chow W.-N."/>
            <person name="Lin X."/>
        </authorList>
    </citation>
    <scope>NUCLEOTIDE SEQUENCE</scope>
    <source>
        <strain evidence="10">PM1</strain>
    </source>
</reference>
<dbReference type="GO" id="GO:0030328">
    <property type="term" value="P:prenylcysteine catabolic process"/>
    <property type="evidence" value="ECO:0007669"/>
    <property type="project" value="InterPro"/>
</dbReference>
<reference key="1">
    <citation type="journal article" date="2014" name="PLoS Genet.">
        <title>Signature Gene Expression Reveals Novel Clues to the Molecular Mechanisms of Dimorphic Transition in Penicillium marneffei.</title>
        <authorList>
            <person name="Yang E."/>
            <person name="Wang G."/>
            <person name="Cai J."/>
            <person name="Woo P.C."/>
            <person name="Lau S.K."/>
            <person name="Yuen K.-Y."/>
            <person name="Chow W.-N."/>
            <person name="Lin X."/>
        </authorList>
    </citation>
    <scope>NUCLEOTIDE SEQUENCE [LARGE SCALE GENOMIC DNA]</scope>
    <source>
        <strain>PM1</strain>
    </source>
</reference>
<dbReference type="SUPFAM" id="SSF51905">
    <property type="entry name" value="FAD/NAD(P)-binding domain"/>
    <property type="match status" value="1"/>
</dbReference>
<evidence type="ECO:0000256" key="4">
    <source>
        <dbReference type="ARBA" id="ARBA00022729"/>
    </source>
</evidence>
<dbReference type="GO" id="GO:0001735">
    <property type="term" value="F:prenylcysteine oxidase activity"/>
    <property type="evidence" value="ECO:0007669"/>
    <property type="project" value="InterPro"/>
</dbReference>
<organism evidence="10">
    <name type="scientific">Talaromyces marneffei PM1</name>
    <dbReference type="NCBI Taxonomy" id="1077442"/>
    <lineage>
        <taxon>Eukaryota</taxon>
        <taxon>Fungi</taxon>
        <taxon>Dikarya</taxon>
        <taxon>Ascomycota</taxon>
        <taxon>Pezizomycotina</taxon>
        <taxon>Eurotiomycetes</taxon>
        <taxon>Eurotiomycetidae</taxon>
        <taxon>Eurotiales</taxon>
        <taxon>Trichocomaceae</taxon>
        <taxon>Talaromyces</taxon>
        <taxon>Talaromyces sect. Talaromyces</taxon>
    </lineage>
</organism>
<comment type="cofactor">
    <cofactor evidence="1">
        <name>FAD</name>
        <dbReference type="ChEBI" id="CHEBI:57692"/>
    </cofactor>
</comment>
<keyword evidence="4 8" id="KW-0732">Signal</keyword>
<accession>A0A093V9P5</accession>
<feature type="domain" description="Prenylcysteine lyase" evidence="9">
    <location>
        <begin position="151"/>
        <end position="523"/>
    </location>
</feature>
<evidence type="ECO:0000256" key="3">
    <source>
        <dbReference type="ARBA" id="ARBA00022630"/>
    </source>
</evidence>
<proteinExistence type="inferred from homology"/>
<dbReference type="Pfam" id="PF13450">
    <property type="entry name" value="NAD_binding_8"/>
    <property type="match status" value="1"/>
</dbReference>
<keyword evidence="7" id="KW-0325">Glycoprotein</keyword>
<comment type="caution">
    <text evidence="10">The sequence shown here is derived from an EMBL/GenBank/DDBJ whole genome shotgun (WGS) entry which is preliminary data.</text>
</comment>
<evidence type="ECO:0000256" key="1">
    <source>
        <dbReference type="ARBA" id="ARBA00001974"/>
    </source>
</evidence>